<dbReference type="STRING" id="1448320.A0A319DJE5"/>
<evidence type="ECO:0000256" key="1">
    <source>
        <dbReference type="SAM" id="MobiDB-lite"/>
    </source>
</evidence>
<dbReference type="Proteomes" id="UP000247810">
    <property type="component" value="Unassembled WGS sequence"/>
</dbReference>
<dbReference type="EMBL" id="KZ825823">
    <property type="protein sequence ID" value="PYH97489.1"/>
    <property type="molecule type" value="Genomic_DNA"/>
</dbReference>
<dbReference type="OrthoDB" id="5404004at2759"/>
<feature type="compositionally biased region" description="Low complexity" evidence="1">
    <location>
        <begin position="143"/>
        <end position="159"/>
    </location>
</feature>
<feature type="compositionally biased region" description="Low complexity" evidence="1">
    <location>
        <begin position="510"/>
        <end position="524"/>
    </location>
</feature>
<protein>
    <submittedName>
        <fullName evidence="2">Uncharacterized protein</fullName>
    </submittedName>
</protein>
<feature type="region of interest" description="Disordered" evidence="1">
    <location>
        <begin position="1"/>
        <end position="93"/>
    </location>
</feature>
<sequence>MARGTFLGRSRTLRQTEGISSPVLKHSDAQPRKDLKCVEDGAIQSFPLPPPTPRDFQRPDTSESRHKKKLQALSPGLITQYPPLPASPISSPTSADNAVNGSLIGVALGSPRLIESHNPLSPVHNPISSVQNPISPVQNPISPAQEAPAKPAEPQARPALQRKPSKWKKIGGLFKAKSALAAVPDQPFYQVRLENEWPMQGSTYSFDHQQKAKPEKSGSEKSVEKLPNGKSTEKLASPISEPPEAWPSIKSEVQPTAHEPKQQDATPAVPSQDKEQPPALGPLLQVEIPDIQLERYSVMFGGVLSKNRSPTFKRRSQTLEDVTASDTETSSTLPDLPPPPRRSSSPTRSKSPSFTLFPATQVSKASKVLGSQNIPRGPSPIHRSQASLAESRQENMSKEKSQVVLMVHQPSHKPQSSMSSFLSSTTIGSEDEELLLQKLKPVRNYFDAKEPEWEIINKKQEPMPEPPTLTINTQTCASSSETAKTESIPSPAAKTPVLDSAPREMKEFGSPTSPSKRSSPRSSPVQPTRMAIRDSNSTNATDPNPTEPAKPARAVEISIARSVSVSRGRKQVIVPIRPRSDRLDPNAVDRPLPAPPVPAEGEHQHHHPPRPRPPRRLRNAPVEMI</sequence>
<evidence type="ECO:0000313" key="3">
    <source>
        <dbReference type="Proteomes" id="UP000247810"/>
    </source>
</evidence>
<proteinExistence type="predicted"/>
<feature type="region of interest" description="Disordered" evidence="1">
    <location>
        <begin position="206"/>
        <end position="283"/>
    </location>
</feature>
<name>A0A319DJE5_9EURO</name>
<evidence type="ECO:0000313" key="2">
    <source>
        <dbReference type="EMBL" id="PYH97489.1"/>
    </source>
</evidence>
<feature type="compositionally biased region" description="Basic and acidic residues" evidence="1">
    <location>
        <begin position="208"/>
        <end position="224"/>
    </location>
</feature>
<feature type="compositionally biased region" description="Basic and acidic residues" evidence="1">
    <location>
        <begin position="25"/>
        <end position="39"/>
    </location>
</feature>
<feature type="region of interest" description="Disordered" evidence="1">
    <location>
        <begin position="459"/>
        <end position="625"/>
    </location>
</feature>
<feature type="region of interest" description="Disordered" evidence="1">
    <location>
        <begin position="302"/>
        <end position="399"/>
    </location>
</feature>
<feature type="compositionally biased region" description="Basic residues" evidence="1">
    <location>
        <begin position="604"/>
        <end position="618"/>
    </location>
</feature>
<organism evidence="2 3">
    <name type="scientific">Aspergillus ellipticus CBS 707.79</name>
    <dbReference type="NCBI Taxonomy" id="1448320"/>
    <lineage>
        <taxon>Eukaryota</taxon>
        <taxon>Fungi</taxon>
        <taxon>Dikarya</taxon>
        <taxon>Ascomycota</taxon>
        <taxon>Pezizomycotina</taxon>
        <taxon>Eurotiomycetes</taxon>
        <taxon>Eurotiomycetidae</taxon>
        <taxon>Eurotiales</taxon>
        <taxon>Aspergillaceae</taxon>
        <taxon>Aspergillus</taxon>
        <taxon>Aspergillus subgen. Circumdati</taxon>
    </lineage>
</organism>
<feature type="compositionally biased region" description="Polar residues" evidence="1">
    <location>
        <begin position="469"/>
        <end position="488"/>
    </location>
</feature>
<feature type="compositionally biased region" description="Polar residues" evidence="1">
    <location>
        <begin position="358"/>
        <end position="374"/>
    </location>
</feature>
<accession>A0A319DJE5</accession>
<reference evidence="2 3" key="1">
    <citation type="submission" date="2018-02" db="EMBL/GenBank/DDBJ databases">
        <title>The genomes of Aspergillus section Nigri reveals drivers in fungal speciation.</title>
        <authorList>
            <consortium name="DOE Joint Genome Institute"/>
            <person name="Vesth T.C."/>
            <person name="Nybo J."/>
            <person name="Theobald S."/>
            <person name="Brandl J."/>
            <person name="Frisvad J.C."/>
            <person name="Nielsen K.F."/>
            <person name="Lyhne E.K."/>
            <person name="Kogle M.E."/>
            <person name="Kuo A."/>
            <person name="Riley R."/>
            <person name="Clum A."/>
            <person name="Nolan M."/>
            <person name="Lipzen A."/>
            <person name="Salamov A."/>
            <person name="Henrissat B."/>
            <person name="Wiebenga A."/>
            <person name="De vries R.P."/>
            <person name="Grigoriev I.V."/>
            <person name="Mortensen U.H."/>
            <person name="Andersen M.R."/>
            <person name="Baker S.E."/>
        </authorList>
    </citation>
    <scope>NUCLEOTIDE SEQUENCE [LARGE SCALE GENOMIC DNA]</scope>
    <source>
        <strain evidence="2 3">CBS 707.79</strain>
    </source>
</reference>
<feature type="compositionally biased region" description="Polar residues" evidence="1">
    <location>
        <begin position="534"/>
        <end position="544"/>
    </location>
</feature>
<dbReference type="AlphaFoldDB" id="A0A319DJE5"/>
<feature type="region of interest" description="Disordered" evidence="1">
    <location>
        <begin position="135"/>
        <end position="166"/>
    </location>
</feature>
<feature type="compositionally biased region" description="Basic and acidic residues" evidence="1">
    <location>
        <begin position="55"/>
        <end position="64"/>
    </location>
</feature>
<gene>
    <name evidence="2" type="ORF">BO71DRAFT_373032</name>
</gene>
<feature type="compositionally biased region" description="Low complexity" evidence="1">
    <location>
        <begin position="342"/>
        <end position="353"/>
    </location>
</feature>
<dbReference type="VEuPathDB" id="FungiDB:BO71DRAFT_373032"/>
<keyword evidence="3" id="KW-1185">Reference proteome</keyword>